<proteinExistence type="predicted"/>
<dbReference type="Proteomes" id="UP000011863">
    <property type="component" value="Chromosome"/>
</dbReference>
<keyword evidence="2" id="KW-1185">Reference proteome</keyword>
<gene>
    <name evidence="1" type="ORF">YM304_08020</name>
</gene>
<dbReference type="AlphaFoldDB" id="A0A6C7EAR0"/>
<dbReference type="RefSeq" id="WP_015440364.1">
    <property type="nucleotide sequence ID" value="NC_020520.1"/>
</dbReference>
<protein>
    <submittedName>
        <fullName evidence="1">Uncharacterized protein</fullName>
    </submittedName>
</protein>
<accession>A0A6C7EAR0</accession>
<name>A0A6C7EAR0_ILUCY</name>
<evidence type="ECO:0000313" key="1">
    <source>
        <dbReference type="EMBL" id="BAN01116.1"/>
    </source>
</evidence>
<evidence type="ECO:0000313" key="2">
    <source>
        <dbReference type="Proteomes" id="UP000011863"/>
    </source>
</evidence>
<sequence length="321" mass="33895">MKLRSSSPPARLRPIATGLALLTAGTFVGISSQQFAGADVTSGDRPVLVPIEPCRLADTRPAPNQVGPRAVPLGAGDVHTVDAQQQGTPCTDEIPADATALSLNVTALGATEFSYLTIWSGGDRPLTASLNPAPGQPPVPNAVTAELSVDQEFEIYNNAGTVDVVIDVNGYYADHNHDDRYMTRPELDELVDEAIQSALTEERRRHAGRTIAMGQTAFNAVLEDVSTAEGFTVSSEVDTGSSVIIRVVGPFSRALDWSERAPLIVVSTTQVDSFCYVRDQELMQPAGTGDGTFTAIVHCSTVSDGGGSGPLVEFIVRDVVS</sequence>
<organism evidence="1 2">
    <name type="scientific">Ilumatobacter coccineus (strain NBRC 103263 / KCTC 29153 / YM16-304)</name>
    <dbReference type="NCBI Taxonomy" id="1313172"/>
    <lineage>
        <taxon>Bacteria</taxon>
        <taxon>Bacillati</taxon>
        <taxon>Actinomycetota</taxon>
        <taxon>Acidimicrobiia</taxon>
        <taxon>Acidimicrobiales</taxon>
        <taxon>Ilumatobacteraceae</taxon>
        <taxon>Ilumatobacter</taxon>
    </lineage>
</organism>
<dbReference type="KEGG" id="aym:YM304_08020"/>
<dbReference type="EMBL" id="AP012057">
    <property type="protein sequence ID" value="BAN01116.1"/>
    <property type="molecule type" value="Genomic_DNA"/>
</dbReference>
<reference evidence="1 2" key="1">
    <citation type="journal article" date="2013" name="Int. J. Syst. Evol. Microbiol.">
        <title>Ilumatobacter nonamiense sp. nov. and Ilumatobacter coccineum sp. nov., isolated from seashore sand.</title>
        <authorList>
            <person name="Matsumoto A."/>
            <person name="Kasai H."/>
            <person name="Matsuo Y."/>
            <person name="Shizuri Y."/>
            <person name="Ichikawa N."/>
            <person name="Fujita N."/>
            <person name="Omura S."/>
            <person name="Takahashi Y."/>
        </authorList>
    </citation>
    <scope>NUCLEOTIDE SEQUENCE [LARGE SCALE GENOMIC DNA]</scope>
    <source>
        <strain evidence="2">NBRC 103263 / KCTC 29153 / YM16-304</strain>
    </source>
</reference>